<dbReference type="InterPro" id="IPR002104">
    <property type="entry name" value="Integrase_catalytic"/>
</dbReference>
<dbReference type="OrthoDB" id="9801717at2"/>
<dbReference type="InterPro" id="IPR013762">
    <property type="entry name" value="Integrase-like_cat_sf"/>
</dbReference>
<name>A0A3N1VKQ7_9BACT</name>
<dbReference type="SUPFAM" id="SSF56349">
    <property type="entry name" value="DNA breaking-rejoining enzymes"/>
    <property type="match status" value="1"/>
</dbReference>
<evidence type="ECO:0000256" key="1">
    <source>
        <dbReference type="ARBA" id="ARBA00022829"/>
    </source>
</evidence>
<reference evidence="4 5" key="1">
    <citation type="submission" date="2018-11" db="EMBL/GenBank/DDBJ databases">
        <title>Genomic Encyclopedia of Type Strains, Phase IV (KMG-IV): sequencing the most valuable type-strain genomes for metagenomic binning, comparative biology and taxonomic classification.</title>
        <authorList>
            <person name="Goeker M."/>
        </authorList>
    </citation>
    <scope>NUCLEOTIDE SEQUENCE [LARGE SCALE GENOMIC DNA]</scope>
    <source>
        <strain evidence="4 5">DSM 22027</strain>
    </source>
</reference>
<protein>
    <submittedName>
        <fullName evidence="4">Site-specific recombinase XerD</fullName>
    </submittedName>
</protein>
<accession>A0A3N1VKQ7</accession>
<feature type="domain" description="Tyr recombinase" evidence="3">
    <location>
        <begin position="121"/>
        <end position="308"/>
    </location>
</feature>
<dbReference type="InterPro" id="IPR011010">
    <property type="entry name" value="DNA_brk_join_enz"/>
</dbReference>
<dbReference type="Proteomes" id="UP000276223">
    <property type="component" value="Unassembled WGS sequence"/>
</dbReference>
<evidence type="ECO:0000313" key="5">
    <source>
        <dbReference type="Proteomes" id="UP000276223"/>
    </source>
</evidence>
<dbReference type="PROSITE" id="PS51898">
    <property type="entry name" value="TYR_RECOMBINASE"/>
    <property type="match status" value="1"/>
</dbReference>
<dbReference type="GO" id="GO:0003677">
    <property type="term" value="F:DNA binding"/>
    <property type="evidence" value="ECO:0007669"/>
    <property type="project" value="InterPro"/>
</dbReference>
<dbReference type="EMBL" id="RJVA01000003">
    <property type="protein sequence ID" value="ROR03386.1"/>
    <property type="molecule type" value="Genomic_DNA"/>
</dbReference>
<proteinExistence type="predicted"/>
<keyword evidence="5" id="KW-1185">Reference proteome</keyword>
<comment type="caution">
    <text evidence="4">The sequence shown here is derived from an EMBL/GenBank/DDBJ whole genome shotgun (WGS) entry which is preliminary data.</text>
</comment>
<dbReference type="Gene3D" id="1.10.443.10">
    <property type="entry name" value="Intergrase catalytic core"/>
    <property type="match status" value="1"/>
</dbReference>
<evidence type="ECO:0000256" key="2">
    <source>
        <dbReference type="ARBA" id="ARBA00023172"/>
    </source>
</evidence>
<dbReference type="PANTHER" id="PTHR30349">
    <property type="entry name" value="PHAGE INTEGRASE-RELATED"/>
    <property type="match status" value="1"/>
</dbReference>
<dbReference type="GO" id="GO:0015074">
    <property type="term" value="P:DNA integration"/>
    <property type="evidence" value="ECO:0007669"/>
    <property type="project" value="InterPro"/>
</dbReference>
<dbReference type="GO" id="GO:0007059">
    <property type="term" value="P:chromosome segregation"/>
    <property type="evidence" value="ECO:0007669"/>
    <property type="project" value="UniProtKB-KW"/>
</dbReference>
<dbReference type="Pfam" id="PF00589">
    <property type="entry name" value="Phage_integrase"/>
    <property type="match status" value="1"/>
</dbReference>
<sequence>MNELITIEAQSPRPADQNPAAVYLAGLSEGTSRRTMLGALEQVARYVSQGRFGAMDFPWQGLRYQHVQAIRSHLANTMKHTTANKVLAALRGVLRAAWRLGLMDAEDYQRAADVPCVRGESLPAGRAVSHAELRALMEACKADQSPKGTRDAAIIALMYGCGLRRAEVIGLDLADYDQGEGTLRVQGKGRKQRLCHVTNGAARALTAWLRTRGKAAGPLFLPVTKAGDLQWRRMTTQAVYYILARRAKEAGVEHLSPHDLRRSFVSDLLDMGADIVTVQRLAGHAQVTTTARYDRRGEAAKRQAAAMLRVPF</sequence>
<evidence type="ECO:0000259" key="3">
    <source>
        <dbReference type="PROSITE" id="PS51898"/>
    </source>
</evidence>
<dbReference type="AlphaFoldDB" id="A0A3N1VKQ7"/>
<organism evidence="4 5">
    <name type="scientific">Desulfosoma caldarium</name>
    <dbReference type="NCBI Taxonomy" id="610254"/>
    <lineage>
        <taxon>Bacteria</taxon>
        <taxon>Pseudomonadati</taxon>
        <taxon>Thermodesulfobacteriota</taxon>
        <taxon>Syntrophobacteria</taxon>
        <taxon>Syntrophobacterales</taxon>
        <taxon>Syntrophobacteraceae</taxon>
        <taxon>Desulfosoma</taxon>
    </lineage>
</organism>
<gene>
    <name evidence="4" type="ORF">EDC27_0122</name>
</gene>
<dbReference type="PANTHER" id="PTHR30349:SF81">
    <property type="entry name" value="TYROSINE RECOMBINASE XERC"/>
    <property type="match status" value="1"/>
</dbReference>
<dbReference type="GO" id="GO:0006310">
    <property type="term" value="P:DNA recombination"/>
    <property type="evidence" value="ECO:0007669"/>
    <property type="project" value="UniProtKB-KW"/>
</dbReference>
<keyword evidence="1" id="KW-0159">Chromosome partition</keyword>
<evidence type="ECO:0000313" key="4">
    <source>
        <dbReference type="EMBL" id="ROR03386.1"/>
    </source>
</evidence>
<dbReference type="InterPro" id="IPR050090">
    <property type="entry name" value="Tyrosine_recombinase_XerCD"/>
</dbReference>
<dbReference type="RefSeq" id="WP_123288693.1">
    <property type="nucleotide sequence ID" value="NZ_RJVA01000003.1"/>
</dbReference>
<keyword evidence="2" id="KW-0233">DNA recombination</keyword>